<feature type="domain" description="Glycosyl transferase family 1" evidence="2">
    <location>
        <begin position="165"/>
        <end position="321"/>
    </location>
</feature>
<dbReference type="InterPro" id="IPR001296">
    <property type="entry name" value="Glyco_trans_1"/>
</dbReference>
<dbReference type="GO" id="GO:0103011">
    <property type="term" value="F:mannosylfructose-phosphate synthase activity"/>
    <property type="evidence" value="ECO:0007669"/>
    <property type="project" value="UniProtKB-EC"/>
</dbReference>
<evidence type="ECO:0000313" key="5">
    <source>
        <dbReference type="Proteomes" id="UP000250079"/>
    </source>
</evidence>
<sequence>MYLLVPGDINTRTGGYRYDKRIMQGLRAMGRHVELISLEGAYPFPNAAELEQAGAQLAALPDQALTVIDGLAYSVMPEQLARHQNRLRLVALIHHPLALETGNSRATSEQLMQSEKAALRYAQRVITTSQSTADSLRDYQVPDSAMVAVCPGTDIAPLARGASPDSFNLLCVATLTQRKAHDVLLEAMAQLKELPWHLTCAGSLERDADTAQALLRQCHELDLGERVSFTGEADEATLNALYQQADLFVLASYHEGYGMVLVEAIARGLPIVASDAGAIPSTIPTGAGILVSPGNATALAEALRQFMQDDVLRQSLQNAAKTARTSLQSWEQSTREFEAALTW</sequence>
<evidence type="ECO:0000259" key="2">
    <source>
        <dbReference type="Pfam" id="PF00534"/>
    </source>
</evidence>
<dbReference type="EMBL" id="CP018632">
    <property type="protein sequence ID" value="ASJ71200.1"/>
    <property type="molecule type" value="Genomic_DNA"/>
</dbReference>
<feature type="domain" description="Glycosyltransferase subfamily 4-like N-terminal" evidence="3">
    <location>
        <begin position="81"/>
        <end position="155"/>
    </location>
</feature>
<dbReference type="KEGG" id="gai:IMCC3135_05440"/>
<accession>A0A2Z2NR36</accession>
<dbReference type="AlphaFoldDB" id="A0A2Z2NR36"/>
<reference evidence="4 5" key="1">
    <citation type="submission" date="2016-12" db="EMBL/GenBank/DDBJ databases">
        <authorList>
            <person name="Song W.-J."/>
            <person name="Kurnit D.M."/>
        </authorList>
    </citation>
    <scope>NUCLEOTIDE SEQUENCE [LARGE SCALE GENOMIC DNA]</scope>
    <source>
        <strain evidence="4 5">IMCC3135</strain>
    </source>
</reference>
<dbReference type="PANTHER" id="PTHR46401">
    <property type="entry name" value="GLYCOSYLTRANSFERASE WBBK-RELATED"/>
    <property type="match status" value="1"/>
</dbReference>
<proteinExistence type="predicted"/>
<keyword evidence="4" id="KW-0328">Glycosyltransferase</keyword>
<dbReference type="Gene3D" id="3.40.50.2000">
    <property type="entry name" value="Glycogen Phosphorylase B"/>
    <property type="match status" value="2"/>
</dbReference>
<dbReference type="SUPFAM" id="SSF53756">
    <property type="entry name" value="UDP-Glycosyltransferase/glycogen phosphorylase"/>
    <property type="match status" value="1"/>
</dbReference>
<dbReference type="Pfam" id="PF13439">
    <property type="entry name" value="Glyco_transf_4"/>
    <property type="match status" value="1"/>
</dbReference>
<evidence type="ECO:0000313" key="4">
    <source>
        <dbReference type="EMBL" id="ASJ71200.1"/>
    </source>
</evidence>
<dbReference type="PANTHER" id="PTHR46401:SF2">
    <property type="entry name" value="GLYCOSYLTRANSFERASE WBBK-RELATED"/>
    <property type="match status" value="1"/>
</dbReference>
<dbReference type="CDD" id="cd03801">
    <property type="entry name" value="GT4_PimA-like"/>
    <property type="match status" value="1"/>
</dbReference>
<keyword evidence="1 4" id="KW-0808">Transferase</keyword>
<dbReference type="GO" id="GO:0009103">
    <property type="term" value="P:lipopolysaccharide biosynthetic process"/>
    <property type="evidence" value="ECO:0007669"/>
    <property type="project" value="TreeGrafter"/>
</dbReference>
<organism evidence="4 5">
    <name type="scientific">Granulosicoccus antarcticus IMCC3135</name>
    <dbReference type="NCBI Taxonomy" id="1192854"/>
    <lineage>
        <taxon>Bacteria</taxon>
        <taxon>Pseudomonadati</taxon>
        <taxon>Pseudomonadota</taxon>
        <taxon>Gammaproteobacteria</taxon>
        <taxon>Chromatiales</taxon>
        <taxon>Granulosicoccaceae</taxon>
        <taxon>Granulosicoccus</taxon>
    </lineage>
</organism>
<dbReference type="InterPro" id="IPR028098">
    <property type="entry name" value="Glyco_trans_4-like_N"/>
</dbReference>
<name>A0A2Z2NR36_9GAMM</name>
<evidence type="ECO:0000259" key="3">
    <source>
        <dbReference type="Pfam" id="PF13439"/>
    </source>
</evidence>
<keyword evidence="5" id="KW-1185">Reference proteome</keyword>
<protein>
    <submittedName>
        <fullName evidence="4">Mannosylfructose-phosphate synthase</fullName>
        <ecNumber evidence="4">2.4.1.246</ecNumber>
    </submittedName>
</protein>
<dbReference type="Proteomes" id="UP000250079">
    <property type="component" value="Chromosome"/>
</dbReference>
<gene>
    <name evidence="4" type="primary">mfpsA_1</name>
    <name evidence="4" type="ORF">IMCC3135_05440</name>
</gene>
<evidence type="ECO:0000256" key="1">
    <source>
        <dbReference type="ARBA" id="ARBA00022679"/>
    </source>
</evidence>
<dbReference type="Pfam" id="PF00534">
    <property type="entry name" value="Glycos_transf_1"/>
    <property type="match status" value="1"/>
</dbReference>
<dbReference type="EC" id="2.4.1.246" evidence="4"/>